<accession>X6N3P6</accession>
<dbReference type="InterPro" id="IPR037665">
    <property type="entry name" value="Nucleoporin_S59-like"/>
</dbReference>
<keyword evidence="6" id="KW-0811">Translocation</keyword>
<dbReference type="GO" id="GO:0006606">
    <property type="term" value="P:protein import into nucleus"/>
    <property type="evidence" value="ECO:0007669"/>
    <property type="project" value="TreeGrafter"/>
</dbReference>
<evidence type="ECO:0000313" key="11">
    <source>
        <dbReference type="Proteomes" id="UP000023152"/>
    </source>
</evidence>
<feature type="domain" description="Peptidase S59" evidence="9">
    <location>
        <begin position="17"/>
        <end position="160"/>
    </location>
</feature>
<dbReference type="GO" id="GO:0051028">
    <property type="term" value="P:mRNA transport"/>
    <property type="evidence" value="ECO:0007669"/>
    <property type="project" value="UniProtKB-KW"/>
</dbReference>
<name>X6N3P6_RETFI</name>
<dbReference type="OrthoDB" id="31011at2759"/>
<evidence type="ECO:0000256" key="3">
    <source>
        <dbReference type="ARBA" id="ARBA00022448"/>
    </source>
</evidence>
<evidence type="ECO:0000256" key="1">
    <source>
        <dbReference type="ARBA" id="ARBA00004567"/>
    </source>
</evidence>
<dbReference type="GO" id="GO:0044614">
    <property type="term" value="C:nuclear pore cytoplasmic filaments"/>
    <property type="evidence" value="ECO:0007669"/>
    <property type="project" value="TreeGrafter"/>
</dbReference>
<dbReference type="Gene3D" id="3.30.1610.10">
    <property type="entry name" value="Peptidase S59, nucleoporin"/>
    <property type="match status" value="1"/>
</dbReference>
<evidence type="ECO:0000256" key="2">
    <source>
        <dbReference type="ARBA" id="ARBA00008926"/>
    </source>
</evidence>
<dbReference type="EMBL" id="ASPP01013157">
    <property type="protein sequence ID" value="ETO19917.1"/>
    <property type="molecule type" value="Genomic_DNA"/>
</dbReference>
<dbReference type="PANTHER" id="PTHR23198:SF6">
    <property type="entry name" value="NUCLEAR PORE COMPLEX PROTEIN NUP98-NUP96"/>
    <property type="match status" value="1"/>
</dbReference>
<evidence type="ECO:0000256" key="7">
    <source>
        <dbReference type="ARBA" id="ARBA00023132"/>
    </source>
</evidence>
<proteinExistence type="inferred from homology"/>
<protein>
    <recommendedName>
        <fullName evidence="9">Peptidase S59 domain-containing protein</fullName>
    </recommendedName>
</protein>
<evidence type="ECO:0000256" key="8">
    <source>
        <dbReference type="ARBA" id="ARBA00023242"/>
    </source>
</evidence>
<dbReference type="OMA" id="NTRHDED"/>
<feature type="non-terminal residue" evidence="10">
    <location>
        <position position="196"/>
    </location>
</feature>
<keyword evidence="11" id="KW-1185">Reference proteome</keyword>
<dbReference type="InterPro" id="IPR036903">
    <property type="entry name" value="Nup98_auto-Pept-S59_dom_sf"/>
</dbReference>
<gene>
    <name evidence="10" type="ORF">RFI_17303</name>
</gene>
<keyword evidence="8" id="KW-0539">Nucleus</keyword>
<dbReference type="InterPro" id="IPR007230">
    <property type="entry name" value="Nup98_auto-Pept-S59_dom"/>
</dbReference>
<keyword evidence="5" id="KW-0653">Protein transport</keyword>
<organism evidence="10 11">
    <name type="scientific">Reticulomyxa filosa</name>
    <dbReference type="NCBI Taxonomy" id="46433"/>
    <lineage>
        <taxon>Eukaryota</taxon>
        <taxon>Sar</taxon>
        <taxon>Rhizaria</taxon>
        <taxon>Retaria</taxon>
        <taxon>Foraminifera</taxon>
        <taxon>Monothalamids</taxon>
        <taxon>Reticulomyxidae</taxon>
        <taxon>Reticulomyxa</taxon>
    </lineage>
</organism>
<dbReference type="AlphaFoldDB" id="X6N3P6"/>
<dbReference type="GO" id="GO:0006405">
    <property type="term" value="P:RNA export from nucleus"/>
    <property type="evidence" value="ECO:0007669"/>
    <property type="project" value="TreeGrafter"/>
</dbReference>
<dbReference type="GO" id="GO:0000973">
    <property type="term" value="P:post-transcriptional tethering of RNA polymerase II gene DNA at nuclear periphery"/>
    <property type="evidence" value="ECO:0007669"/>
    <property type="project" value="TreeGrafter"/>
</dbReference>
<dbReference type="SUPFAM" id="SSF82215">
    <property type="entry name" value="C-terminal autoproteolytic domain of nucleoporin nup98"/>
    <property type="match status" value="1"/>
</dbReference>
<evidence type="ECO:0000256" key="6">
    <source>
        <dbReference type="ARBA" id="ARBA00023010"/>
    </source>
</evidence>
<reference evidence="10 11" key="1">
    <citation type="journal article" date="2013" name="Curr. Biol.">
        <title>The Genome of the Foraminiferan Reticulomyxa filosa.</title>
        <authorList>
            <person name="Glockner G."/>
            <person name="Hulsmann N."/>
            <person name="Schleicher M."/>
            <person name="Noegel A.A."/>
            <person name="Eichinger L."/>
            <person name="Gallinger C."/>
            <person name="Pawlowski J."/>
            <person name="Sierra R."/>
            <person name="Euteneuer U."/>
            <person name="Pillet L."/>
            <person name="Moustafa A."/>
            <person name="Platzer M."/>
            <person name="Groth M."/>
            <person name="Szafranski K."/>
            <person name="Schliwa M."/>
        </authorList>
    </citation>
    <scope>NUCLEOTIDE SEQUENCE [LARGE SCALE GENOMIC DNA]</scope>
</reference>
<evidence type="ECO:0000259" key="9">
    <source>
        <dbReference type="PROSITE" id="PS51434"/>
    </source>
</evidence>
<dbReference type="PROSITE" id="PS51434">
    <property type="entry name" value="NUP_C"/>
    <property type="match status" value="1"/>
</dbReference>
<evidence type="ECO:0000256" key="5">
    <source>
        <dbReference type="ARBA" id="ARBA00022927"/>
    </source>
</evidence>
<evidence type="ECO:0000256" key="4">
    <source>
        <dbReference type="ARBA" id="ARBA00022816"/>
    </source>
</evidence>
<dbReference type="GO" id="GO:0034398">
    <property type="term" value="P:telomere tethering at nuclear periphery"/>
    <property type="evidence" value="ECO:0007669"/>
    <property type="project" value="TreeGrafter"/>
</dbReference>
<dbReference type="PANTHER" id="PTHR23198">
    <property type="entry name" value="NUCLEOPORIN"/>
    <property type="match status" value="1"/>
</dbReference>
<comment type="caution">
    <text evidence="10">The sequence shown here is derived from an EMBL/GenBank/DDBJ whole genome shotgun (WGS) entry which is preliminary data.</text>
</comment>
<dbReference type="GO" id="GO:0017056">
    <property type="term" value="F:structural constituent of nuclear pore"/>
    <property type="evidence" value="ECO:0007669"/>
    <property type="project" value="InterPro"/>
</dbReference>
<keyword evidence="3" id="KW-0813">Transport</keyword>
<dbReference type="GO" id="GO:0003723">
    <property type="term" value="F:RNA binding"/>
    <property type="evidence" value="ECO:0007669"/>
    <property type="project" value="TreeGrafter"/>
</dbReference>
<dbReference type="GO" id="GO:0008139">
    <property type="term" value="F:nuclear localization sequence binding"/>
    <property type="evidence" value="ECO:0007669"/>
    <property type="project" value="TreeGrafter"/>
</dbReference>
<sequence>MERTRPVRAREVPKLARPDYYCLPSIKELEAMTEEQLRAIKNLTVGHKVYGKVMFPGETDVRGIDLDEVVTIGWRAIQVYVDDDPKKPAIGKGLNKKAEVELHGVTPLPPKDASEEWRPTRAEMEAFALQLETNTRHDEDVTWIGLDVDTYVWRFAVRHWTIYGFSEGKQTTKLEGMPTRALVAAAATSTATATAT</sequence>
<dbReference type="Proteomes" id="UP000023152">
    <property type="component" value="Unassembled WGS sequence"/>
</dbReference>
<comment type="similarity">
    <text evidence="2">Belongs to the nucleoporin GLFG family.</text>
</comment>
<evidence type="ECO:0000313" key="10">
    <source>
        <dbReference type="EMBL" id="ETO19917.1"/>
    </source>
</evidence>
<keyword evidence="7" id="KW-0906">Nuclear pore complex</keyword>
<dbReference type="Pfam" id="PF04096">
    <property type="entry name" value="Nucleoporin2"/>
    <property type="match status" value="1"/>
</dbReference>
<keyword evidence="4" id="KW-0509">mRNA transport</keyword>
<comment type="subcellular location">
    <subcellularLocation>
        <location evidence="1">Nucleus</location>
        <location evidence="1">Nuclear pore complex</location>
    </subcellularLocation>
</comment>